<proteinExistence type="predicted"/>
<comment type="caution">
    <text evidence="2">The sequence shown here is derived from an EMBL/GenBank/DDBJ whole genome shotgun (WGS) entry which is preliminary data.</text>
</comment>
<keyword evidence="1" id="KW-0472">Membrane</keyword>
<evidence type="ECO:0000313" key="3">
    <source>
        <dbReference type="Proteomes" id="UP000308713"/>
    </source>
</evidence>
<dbReference type="EMBL" id="VDCS01000002">
    <property type="protein sequence ID" value="TNJ46605.1"/>
    <property type="molecule type" value="Genomic_DNA"/>
</dbReference>
<accession>A0A5C4SQR2</accession>
<keyword evidence="1" id="KW-0812">Transmembrane</keyword>
<dbReference type="AlphaFoldDB" id="A0A5C4SQR2"/>
<name>A0A5C4SQR2_9FLAO</name>
<dbReference type="RefSeq" id="WP_139694976.1">
    <property type="nucleotide sequence ID" value="NZ_CP074074.1"/>
</dbReference>
<organism evidence="2 3">
    <name type="scientific">Allotamlana fucoidanivorans</name>
    <dbReference type="NCBI Taxonomy" id="2583814"/>
    <lineage>
        <taxon>Bacteria</taxon>
        <taxon>Pseudomonadati</taxon>
        <taxon>Bacteroidota</taxon>
        <taxon>Flavobacteriia</taxon>
        <taxon>Flavobacteriales</taxon>
        <taxon>Flavobacteriaceae</taxon>
        <taxon>Allotamlana</taxon>
    </lineage>
</organism>
<keyword evidence="1" id="KW-1133">Transmembrane helix</keyword>
<evidence type="ECO:0000256" key="1">
    <source>
        <dbReference type="SAM" id="Phobius"/>
    </source>
</evidence>
<feature type="transmembrane region" description="Helical" evidence="1">
    <location>
        <begin position="122"/>
        <end position="140"/>
    </location>
</feature>
<gene>
    <name evidence="2" type="ORF">FGF67_02940</name>
</gene>
<dbReference type="OrthoDB" id="1295312at2"/>
<reference evidence="2 3" key="1">
    <citation type="submission" date="2019-05" db="EMBL/GenBank/DDBJ databases">
        <title>Tamlana fucoidanivorans sp. nov., isolated from the surface of algae collected from Fujian province in China.</title>
        <authorList>
            <person name="Li J."/>
        </authorList>
    </citation>
    <scope>NUCLEOTIDE SEQUENCE [LARGE SCALE GENOMIC DNA]</scope>
    <source>
        <strain evidence="2 3">CW2-9</strain>
    </source>
</reference>
<keyword evidence="3" id="KW-1185">Reference proteome</keyword>
<dbReference type="Proteomes" id="UP000308713">
    <property type="component" value="Unassembled WGS sequence"/>
</dbReference>
<evidence type="ECO:0000313" key="2">
    <source>
        <dbReference type="EMBL" id="TNJ46605.1"/>
    </source>
</evidence>
<protein>
    <submittedName>
        <fullName evidence="2">Uncharacterized protein</fullName>
    </submittedName>
</protein>
<sequence>MKLTEKQKRKIVDTIINSNTFKKAPTSIALLLYLFEATKKEIPLKESVIDIEFFKSKNATDRTNPRVRVNAYNLRKKISQFYATEGKHDVWRLKIEKGQYQVSFYKKPQEYSLIKTAKWKTVIPYTLLFISLGTLLVMSLPKVKPILWESFLSNAATTHLYLGDHFGLTGKTITNNQGWTRDFSINDADEFYEFIDKHLDLRTNLKPSHYSYITRMGALASQKFQKFFQHHEKEFSVRFSTQTSFSEIKEGNAIYVGPTKNNNQFLHFYNQANPFFEISSDALKHKTNQNQYNLNTGNETQEYAIVSKYPVDKTTHFLFFSQHDIGVIATIEYFTNKDSIAKFTQSHLKDKKYFTAIFMVKGQDRTNTSLKLEQVFPF</sequence>